<keyword evidence="2" id="KW-1185">Reference proteome</keyword>
<accession>A0ABM9ZU04</accession>
<dbReference type="EMBL" id="ADFP01000084">
    <property type="protein sequence ID" value="EFB90382.1"/>
    <property type="molecule type" value="Genomic_DNA"/>
</dbReference>
<sequence>MTFLNEACHYGSTNTSNVSCSVYNWNPKFHNVCDRAFFSTEYLI</sequence>
<gene>
    <name evidence="1" type="ORF">HMPREF7215_2272</name>
</gene>
<proteinExistence type="predicted"/>
<protein>
    <submittedName>
        <fullName evidence="1">Uncharacterized protein</fullName>
    </submittedName>
</protein>
<evidence type="ECO:0000313" key="2">
    <source>
        <dbReference type="Proteomes" id="UP000006462"/>
    </source>
</evidence>
<name>A0ABM9ZU04_9BACT</name>
<reference evidence="1 2" key="1">
    <citation type="submission" date="2009-12" db="EMBL/GenBank/DDBJ databases">
        <authorList>
            <person name="Shrivastava S."/>
            <person name="Madupu R."/>
            <person name="Durkin A.S."/>
            <person name="Torralba M."/>
            <person name="Methe B."/>
            <person name="Sutton G.G."/>
            <person name="Strausberg R.L."/>
            <person name="Nelson K.E."/>
        </authorList>
    </citation>
    <scope>NUCLEOTIDE SEQUENCE [LARGE SCALE GENOMIC DNA]</scope>
    <source>
        <strain evidence="1 2">W5455</strain>
    </source>
</reference>
<comment type="caution">
    <text evidence="1">The sequence shown here is derived from an EMBL/GenBank/DDBJ whole genome shotgun (WGS) entry which is preliminary data.</text>
</comment>
<dbReference type="Proteomes" id="UP000006462">
    <property type="component" value="Unassembled WGS sequence"/>
</dbReference>
<organism evidence="1 2">
    <name type="scientific">Pyramidobacter piscolens W5455</name>
    <dbReference type="NCBI Taxonomy" id="352165"/>
    <lineage>
        <taxon>Bacteria</taxon>
        <taxon>Thermotogati</taxon>
        <taxon>Synergistota</taxon>
        <taxon>Synergistia</taxon>
        <taxon>Synergistales</taxon>
        <taxon>Dethiosulfovibrionaceae</taxon>
        <taxon>Pyramidobacter</taxon>
    </lineage>
</organism>
<evidence type="ECO:0000313" key="1">
    <source>
        <dbReference type="EMBL" id="EFB90382.1"/>
    </source>
</evidence>